<gene>
    <name evidence="8" type="ORF">ISG29_07585</name>
</gene>
<feature type="transmembrane region" description="Helical" evidence="6">
    <location>
        <begin position="136"/>
        <end position="155"/>
    </location>
</feature>
<dbReference type="InterPro" id="IPR000515">
    <property type="entry name" value="MetI-like"/>
</dbReference>
<comment type="caution">
    <text evidence="8">The sequence shown here is derived from an EMBL/GenBank/DDBJ whole genome shotgun (WGS) entry which is preliminary data.</text>
</comment>
<dbReference type="CDD" id="cd06261">
    <property type="entry name" value="TM_PBP2"/>
    <property type="match status" value="1"/>
</dbReference>
<feature type="transmembrane region" description="Helical" evidence="6">
    <location>
        <begin position="71"/>
        <end position="92"/>
    </location>
</feature>
<evidence type="ECO:0000313" key="8">
    <source>
        <dbReference type="EMBL" id="MBF4161550.1"/>
    </source>
</evidence>
<dbReference type="Proteomes" id="UP000656804">
    <property type="component" value="Unassembled WGS sequence"/>
</dbReference>
<dbReference type="SUPFAM" id="SSF161098">
    <property type="entry name" value="MetI-like"/>
    <property type="match status" value="1"/>
</dbReference>
<evidence type="ECO:0000256" key="3">
    <source>
        <dbReference type="ARBA" id="ARBA00022692"/>
    </source>
</evidence>
<reference evidence="8" key="1">
    <citation type="submission" date="2020-11" db="EMBL/GenBank/DDBJ databases">
        <title>Nocardioides sp. CBS4Y-1, whole genome shotgun sequence.</title>
        <authorList>
            <person name="Tuo L."/>
        </authorList>
    </citation>
    <scope>NUCLEOTIDE SEQUENCE</scope>
    <source>
        <strain evidence="8">CBS4Y-1</strain>
    </source>
</reference>
<feature type="transmembrane region" description="Helical" evidence="6">
    <location>
        <begin position="6"/>
        <end position="30"/>
    </location>
</feature>
<feature type="domain" description="ABC transmembrane type-1" evidence="7">
    <location>
        <begin position="5"/>
        <end position="186"/>
    </location>
</feature>
<proteinExistence type="inferred from homology"/>
<feature type="transmembrane region" description="Helical" evidence="6">
    <location>
        <begin position="113"/>
        <end position="130"/>
    </location>
</feature>
<feature type="transmembrane region" description="Helical" evidence="6">
    <location>
        <begin position="167"/>
        <end position="189"/>
    </location>
</feature>
<evidence type="ECO:0000256" key="4">
    <source>
        <dbReference type="ARBA" id="ARBA00022989"/>
    </source>
</evidence>
<keyword evidence="9" id="KW-1185">Reference proteome</keyword>
<keyword evidence="3 6" id="KW-0812">Transmembrane</keyword>
<accession>A0A930V0N1</accession>
<evidence type="ECO:0000256" key="1">
    <source>
        <dbReference type="ARBA" id="ARBA00004141"/>
    </source>
</evidence>
<keyword evidence="5 6" id="KW-0472">Membrane</keyword>
<dbReference type="EMBL" id="JADIVZ010000002">
    <property type="protein sequence ID" value="MBF4161550.1"/>
    <property type="molecule type" value="Genomic_DNA"/>
</dbReference>
<organism evidence="8 9">
    <name type="scientific">Nocardioides acrostichi</name>
    <dbReference type="NCBI Taxonomy" id="2784339"/>
    <lineage>
        <taxon>Bacteria</taxon>
        <taxon>Bacillati</taxon>
        <taxon>Actinomycetota</taxon>
        <taxon>Actinomycetes</taxon>
        <taxon>Propionibacteriales</taxon>
        <taxon>Nocardioidaceae</taxon>
        <taxon>Nocardioides</taxon>
    </lineage>
</organism>
<protein>
    <submittedName>
        <fullName evidence="8">ABC transporter permease</fullName>
    </submittedName>
</protein>
<dbReference type="Pfam" id="PF00528">
    <property type="entry name" value="BPD_transp_1"/>
    <property type="match status" value="1"/>
</dbReference>
<dbReference type="AlphaFoldDB" id="A0A930V0N1"/>
<evidence type="ECO:0000256" key="2">
    <source>
        <dbReference type="ARBA" id="ARBA00022448"/>
    </source>
</evidence>
<dbReference type="GO" id="GO:0031460">
    <property type="term" value="P:glycine betaine transport"/>
    <property type="evidence" value="ECO:0007669"/>
    <property type="project" value="TreeGrafter"/>
</dbReference>
<comment type="similarity">
    <text evidence="6">Belongs to the binding-protein-dependent transport system permease family.</text>
</comment>
<evidence type="ECO:0000256" key="6">
    <source>
        <dbReference type="RuleBase" id="RU363032"/>
    </source>
</evidence>
<dbReference type="GO" id="GO:0055085">
    <property type="term" value="P:transmembrane transport"/>
    <property type="evidence" value="ECO:0007669"/>
    <property type="project" value="InterPro"/>
</dbReference>
<dbReference type="InterPro" id="IPR051204">
    <property type="entry name" value="ABC_transp_perm/SBD"/>
</dbReference>
<evidence type="ECO:0000256" key="5">
    <source>
        <dbReference type="ARBA" id="ARBA00023136"/>
    </source>
</evidence>
<name>A0A930V0N1_9ACTN</name>
<dbReference type="PROSITE" id="PS50928">
    <property type="entry name" value="ABC_TM1"/>
    <property type="match status" value="1"/>
</dbReference>
<dbReference type="PANTHER" id="PTHR30177:SF4">
    <property type="entry name" value="OSMOPROTECTANT IMPORT PERMEASE PROTEIN OSMW"/>
    <property type="match status" value="1"/>
</dbReference>
<keyword evidence="2 6" id="KW-0813">Transport</keyword>
<evidence type="ECO:0000313" key="9">
    <source>
        <dbReference type="Proteomes" id="UP000656804"/>
    </source>
</evidence>
<sequence length="198" mass="20744">MLPQTQQLILIAFYSTLLVIAIAVPLGILLTRPAFRKIAPAVLAVANVGQATPAYGLLAVGLILLGQGAITVIYALAFFALLPVLRNTMLGLESVDRNVIEAGRGMGMTRLGILLRIELPLAVPVITAGVRTAMVINIGMATLAYTIAGGGLGITISSGLKLRQNDVVLVGTMLVALIALTFDYVGALLERFLKPKGI</sequence>
<dbReference type="GO" id="GO:0005886">
    <property type="term" value="C:plasma membrane"/>
    <property type="evidence" value="ECO:0007669"/>
    <property type="project" value="UniProtKB-SubCell"/>
</dbReference>
<evidence type="ECO:0000259" key="7">
    <source>
        <dbReference type="PROSITE" id="PS50928"/>
    </source>
</evidence>
<dbReference type="Gene3D" id="1.10.3720.10">
    <property type="entry name" value="MetI-like"/>
    <property type="match status" value="1"/>
</dbReference>
<dbReference type="PANTHER" id="PTHR30177">
    <property type="entry name" value="GLYCINE BETAINE/L-PROLINE TRANSPORT SYSTEM PERMEASE PROTEIN PROW"/>
    <property type="match status" value="1"/>
</dbReference>
<comment type="subcellular location">
    <subcellularLocation>
        <location evidence="6">Cell membrane</location>
        <topology evidence="6">Multi-pass membrane protein</topology>
    </subcellularLocation>
    <subcellularLocation>
        <location evidence="1">Membrane</location>
        <topology evidence="1">Multi-pass membrane protein</topology>
    </subcellularLocation>
</comment>
<dbReference type="InterPro" id="IPR035906">
    <property type="entry name" value="MetI-like_sf"/>
</dbReference>
<keyword evidence="4 6" id="KW-1133">Transmembrane helix</keyword>